<gene>
    <name evidence="4" type="ORF">EDC14_1008142</name>
</gene>
<evidence type="ECO:0000259" key="2">
    <source>
        <dbReference type="Pfam" id="PF00534"/>
    </source>
</evidence>
<dbReference type="Pfam" id="PF00534">
    <property type="entry name" value="Glycos_transf_1"/>
    <property type="match status" value="1"/>
</dbReference>
<dbReference type="EMBL" id="SLUN01000008">
    <property type="protein sequence ID" value="TCL70992.1"/>
    <property type="molecule type" value="Genomic_DNA"/>
</dbReference>
<keyword evidence="1 4" id="KW-0808">Transferase</keyword>
<dbReference type="CDD" id="cd03809">
    <property type="entry name" value="GT4_MtfB-like"/>
    <property type="match status" value="1"/>
</dbReference>
<name>A0A4R1RYE0_HYDET</name>
<dbReference type="Proteomes" id="UP000295008">
    <property type="component" value="Unassembled WGS sequence"/>
</dbReference>
<organism evidence="4 5">
    <name type="scientific">Hydrogenispora ethanolica</name>
    <dbReference type="NCBI Taxonomy" id="1082276"/>
    <lineage>
        <taxon>Bacteria</taxon>
        <taxon>Bacillati</taxon>
        <taxon>Bacillota</taxon>
        <taxon>Hydrogenispora</taxon>
    </lineage>
</organism>
<dbReference type="InterPro" id="IPR028098">
    <property type="entry name" value="Glyco_trans_4-like_N"/>
</dbReference>
<dbReference type="Gene3D" id="3.40.50.2000">
    <property type="entry name" value="Glycogen Phosphorylase B"/>
    <property type="match status" value="2"/>
</dbReference>
<dbReference type="RefSeq" id="WP_165907904.1">
    <property type="nucleotide sequence ID" value="NZ_SLUN01000008.1"/>
</dbReference>
<evidence type="ECO:0000313" key="5">
    <source>
        <dbReference type="Proteomes" id="UP000295008"/>
    </source>
</evidence>
<comment type="caution">
    <text evidence="4">The sequence shown here is derived from an EMBL/GenBank/DDBJ whole genome shotgun (WGS) entry which is preliminary data.</text>
</comment>
<feature type="domain" description="Glycosyltransferase subfamily 4-like N-terminal" evidence="3">
    <location>
        <begin position="17"/>
        <end position="168"/>
    </location>
</feature>
<evidence type="ECO:0000259" key="3">
    <source>
        <dbReference type="Pfam" id="PF13439"/>
    </source>
</evidence>
<proteinExistence type="predicted"/>
<dbReference type="SUPFAM" id="SSF53756">
    <property type="entry name" value="UDP-Glycosyltransferase/glycogen phosphorylase"/>
    <property type="match status" value="1"/>
</dbReference>
<keyword evidence="5" id="KW-1185">Reference proteome</keyword>
<dbReference type="InterPro" id="IPR001296">
    <property type="entry name" value="Glyco_trans_1"/>
</dbReference>
<accession>A0A4R1RYE0</accession>
<protein>
    <submittedName>
        <fullName evidence="4">Glycosyltransferase involved in cell wall biosynthesis</fullName>
    </submittedName>
</protein>
<dbReference type="PANTHER" id="PTHR46401:SF2">
    <property type="entry name" value="GLYCOSYLTRANSFERASE WBBK-RELATED"/>
    <property type="match status" value="1"/>
</dbReference>
<dbReference type="GO" id="GO:0016757">
    <property type="term" value="F:glycosyltransferase activity"/>
    <property type="evidence" value="ECO:0007669"/>
    <property type="project" value="InterPro"/>
</dbReference>
<feature type="domain" description="Glycosyl transferase family 1" evidence="2">
    <location>
        <begin position="194"/>
        <end position="347"/>
    </location>
</feature>
<dbReference type="GO" id="GO:0009103">
    <property type="term" value="P:lipopolysaccharide biosynthetic process"/>
    <property type="evidence" value="ECO:0007669"/>
    <property type="project" value="TreeGrafter"/>
</dbReference>
<dbReference type="PANTHER" id="PTHR46401">
    <property type="entry name" value="GLYCOSYLTRANSFERASE WBBK-RELATED"/>
    <property type="match status" value="1"/>
</dbReference>
<dbReference type="Pfam" id="PF13439">
    <property type="entry name" value="Glyco_transf_4"/>
    <property type="match status" value="1"/>
</dbReference>
<dbReference type="FunFam" id="3.40.50.2000:FF:000119">
    <property type="entry name" value="Glycosyl transferase group 1"/>
    <property type="match status" value="1"/>
</dbReference>
<dbReference type="AlphaFoldDB" id="A0A4R1RYE0"/>
<evidence type="ECO:0000313" key="4">
    <source>
        <dbReference type="EMBL" id="TCL70992.1"/>
    </source>
</evidence>
<sequence length="372" mass="42267">MKLAIEARPIRWSYGTGIGNYTHSLIEKLYEIDRENEYTFLWTEGDPGTLIPFRRKYSYYSLPREDQREEVEIPLWLNQEGAEVFHLPQNGFRTPSPGQYKVVVTIHDLIPYFYPEFVRTSFLKRFVAEMPFIVERADHIISVSEASKNDLITVFGLDPDKIAVIPSGPSAAYQPLPKERTAPWLRKKYRLSCRYILYVGGLNPRKNVSELVYAYSKIIGDLPDQQRLVILGGESKHLDKLKRLAEALSIQDDVIFPGFVPTEDLPYFYNGADLFVYPSFYEGFGLPPIEAMACATPVITSNVSSLPEVVGDAALTVSPTDTLALAEAILQVLTSPALRESLIKKGLQQCQRYNWTKIATQVLEVYRKVQQS</sequence>
<reference evidence="4 5" key="1">
    <citation type="submission" date="2019-03" db="EMBL/GenBank/DDBJ databases">
        <title>Genomic Encyclopedia of Type Strains, Phase IV (KMG-IV): sequencing the most valuable type-strain genomes for metagenomic binning, comparative biology and taxonomic classification.</title>
        <authorList>
            <person name="Goeker M."/>
        </authorList>
    </citation>
    <scope>NUCLEOTIDE SEQUENCE [LARGE SCALE GENOMIC DNA]</scope>
    <source>
        <strain evidence="4 5">LX-B</strain>
    </source>
</reference>
<evidence type="ECO:0000256" key="1">
    <source>
        <dbReference type="ARBA" id="ARBA00022679"/>
    </source>
</evidence>